<protein>
    <recommendedName>
        <fullName evidence="1">CYTH domain-containing protein</fullName>
    </recommendedName>
</protein>
<dbReference type="PANTHER" id="PTHR39569">
    <property type="entry name" value="INORGANIC TRIPHOSPHATASE"/>
    <property type="match status" value="1"/>
</dbReference>
<name>A0A3Q9HND1_9FIRM</name>
<dbReference type="KEGG" id="aft:BBF96_00050"/>
<keyword evidence="3" id="KW-1185">Reference proteome</keyword>
<dbReference type="PANTHER" id="PTHR39569:SF1">
    <property type="entry name" value="INORGANIC TRIPHOSPHATASE"/>
    <property type="match status" value="1"/>
</dbReference>
<dbReference type="PROSITE" id="PS51707">
    <property type="entry name" value="CYTH"/>
    <property type="match status" value="1"/>
</dbReference>
<evidence type="ECO:0000313" key="3">
    <source>
        <dbReference type="Proteomes" id="UP000267250"/>
    </source>
</evidence>
<evidence type="ECO:0000313" key="2">
    <source>
        <dbReference type="EMBL" id="AZR71936.1"/>
    </source>
</evidence>
<evidence type="ECO:0000259" key="1">
    <source>
        <dbReference type="PROSITE" id="PS51707"/>
    </source>
</evidence>
<gene>
    <name evidence="2" type="ORF">BBF96_00050</name>
</gene>
<dbReference type="Pfam" id="PF01928">
    <property type="entry name" value="CYTH"/>
    <property type="match status" value="1"/>
</dbReference>
<organism evidence="2 3">
    <name type="scientific">Anoxybacter fermentans</name>
    <dbReference type="NCBI Taxonomy" id="1323375"/>
    <lineage>
        <taxon>Bacteria</taxon>
        <taxon>Bacillati</taxon>
        <taxon>Bacillota</taxon>
        <taxon>Clostridia</taxon>
        <taxon>Halanaerobiales</taxon>
        <taxon>Anoxybacter</taxon>
    </lineage>
</organism>
<dbReference type="InterPro" id="IPR023577">
    <property type="entry name" value="CYTH_domain"/>
</dbReference>
<feature type="domain" description="CYTH" evidence="1">
    <location>
        <begin position="1"/>
        <end position="198"/>
    </location>
</feature>
<dbReference type="SMART" id="SM01118">
    <property type="entry name" value="CYTH"/>
    <property type="match status" value="1"/>
</dbReference>
<dbReference type="Proteomes" id="UP000267250">
    <property type="component" value="Chromosome"/>
</dbReference>
<dbReference type="OrthoDB" id="3034217at2"/>
<dbReference type="EMBL" id="CP016379">
    <property type="protein sequence ID" value="AZR71936.1"/>
    <property type="molecule type" value="Genomic_DNA"/>
</dbReference>
<dbReference type="AlphaFoldDB" id="A0A3Q9HND1"/>
<dbReference type="SUPFAM" id="SSF55154">
    <property type="entry name" value="CYTH-like phosphatases"/>
    <property type="match status" value="1"/>
</dbReference>
<proteinExistence type="predicted"/>
<dbReference type="GO" id="GO:0046872">
    <property type="term" value="F:metal ion binding"/>
    <property type="evidence" value="ECO:0007669"/>
    <property type="project" value="TreeGrafter"/>
</dbReference>
<dbReference type="InterPro" id="IPR039013">
    <property type="entry name" value="YgiF"/>
</dbReference>
<dbReference type="InterPro" id="IPR033469">
    <property type="entry name" value="CYTH-like_dom_sf"/>
</dbReference>
<accession>A0A3Q9HND1</accession>
<sequence>METEVKYIVDRNMEELEKDLKTAYKNLIYIGELNLPAIYYDTDDGNLAKQKNALRARKEGGKWIGCYKAVTSQERRFVEEEVELTEEELNQNDWFVKLKHYPQIKKLVGDSEVKAILKIDTRRKVYLLKLDNLQLEIVLDWVNYLDGVAEERRLEVELKKGNIESFNEFLNQFVKKIRGLKETNISKYQRARELLNSSA</sequence>
<reference evidence="2 3" key="1">
    <citation type="submission" date="2016-07" db="EMBL/GenBank/DDBJ databases">
        <title>Genome and transcriptome analysis of iron-reducing fermentative bacteria Anoxybacter fermentans.</title>
        <authorList>
            <person name="Zeng X."/>
            <person name="Shao Z."/>
        </authorList>
    </citation>
    <scope>NUCLEOTIDE SEQUENCE [LARGE SCALE GENOMIC DNA]</scope>
    <source>
        <strain evidence="2 3">DY22613</strain>
    </source>
</reference>
<dbReference type="GO" id="GO:0050355">
    <property type="term" value="F:inorganic triphosphate phosphatase activity"/>
    <property type="evidence" value="ECO:0007669"/>
    <property type="project" value="InterPro"/>
</dbReference>
<dbReference type="RefSeq" id="WP_127015266.1">
    <property type="nucleotide sequence ID" value="NZ_CP016379.1"/>
</dbReference>
<dbReference type="Gene3D" id="2.40.320.10">
    <property type="entry name" value="Hypothetical Protein Pfu-838710-001"/>
    <property type="match status" value="1"/>
</dbReference>